<organism evidence="2 3">
    <name type="scientific">Rhodomicrobium udaipurense</name>
    <dbReference type="NCBI Taxonomy" id="1202716"/>
    <lineage>
        <taxon>Bacteria</taxon>
        <taxon>Pseudomonadati</taxon>
        <taxon>Pseudomonadota</taxon>
        <taxon>Alphaproteobacteria</taxon>
        <taxon>Hyphomicrobiales</taxon>
        <taxon>Hyphomicrobiaceae</taxon>
        <taxon>Rhodomicrobium</taxon>
    </lineage>
</organism>
<feature type="domain" description="DUF3857" evidence="1">
    <location>
        <begin position="5"/>
        <end position="123"/>
    </location>
</feature>
<reference evidence="2 3" key="1">
    <citation type="submission" date="2020-12" db="EMBL/GenBank/DDBJ databases">
        <title>Revised draft genomes of Rhodomicrobium vannielii ATCC 17100 and Rhodomicrobium udaipurense JA643.</title>
        <authorList>
            <person name="Conners E.M."/>
            <person name="Davenport E.J."/>
            <person name="Bose A."/>
        </authorList>
    </citation>
    <scope>NUCLEOTIDE SEQUENCE [LARGE SCALE GENOMIC DNA]</scope>
    <source>
        <strain evidence="2 3">JA643</strain>
    </source>
</reference>
<dbReference type="Pfam" id="PF12969">
    <property type="entry name" value="DUF3857"/>
    <property type="match status" value="1"/>
</dbReference>
<sequence length="137" mass="15555">MIHPDLSATVEDRTSIKILRESAIEKEAQQQLSYRESVDPVELLEAYTRKSDGRRVDVDEYNVLIRDAASGIALVYERDAKAITIVYPDVDAGDTVVYRSRTRASKSPFSGYFFRNWLIPRSSSYEVFRVTGQRTGG</sequence>
<proteinExistence type="predicted"/>
<evidence type="ECO:0000313" key="2">
    <source>
        <dbReference type="EMBL" id="MBJ7542773.1"/>
    </source>
</evidence>
<evidence type="ECO:0000313" key="3">
    <source>
        <dbReference type="Proteomes" id="UP000623250"/>
    </source>
</evidence>
<comment type="caution">
    <text evidence="2">The sequence shown here is derived from an EMBL/GenBank/DDBJ whole genome shotgun (WGS) entry which is preliminary data.</text>
</comment>
<keyword evidence="3" id="KW-1185">Reference proteome</keyword>
<evidence type="ECO:0000259" key="1">
    <source>
        <dbReference type="Pfam" id="PF12969"/>
    </source>
</evidence>
<dbReference type="InterPro" id="IPR024618">
    <property type="entry name" value="DUF3857"/>
</dbReference>
<dbReference type="Gene3D" id="2.60.40.3140">
    <property type="match status" value="1"/>
</dbReference>
<dbReference type="Proteomes" id="UP000623250">
    <property type="component" value="Unassembled WGS sequence"/>
</dbReference>
<protein>
    <submittedName>
        <fullName evidence="2">DUF3857 domain-containing protein</fullName>
    </submittedName>
</protein>
<dbReference type="RefSeq" id="WP_037238399.1">
    <property type="nucleotide sequence ID" value="NZ_JAEMUK010000008.1"/>
</dbReference>
<name>A0A8I1KL43_9HYPH</name>
<dbReference type="EMBL" id="JAEMUK010000008">
    <property type="protein sequence ID" value="MBJ7542773.1"/>
    <property type="molecule type" value="Genomic_DNA"/>
</dbReference>
<gene>
    <name evidence="2" type="ORF">JDN41_04295</name>
</gene>
<dbReference type="AlphaFoldDB" id="A0A8I1KL43"/>
<accession>A0A8I1KL43</accession>